<evidence type="ECO:0000313" key="2">
    <source>
        <dbReference type="EMBL" id="MDS1272562.1"/>
    </source>
</evidence>
<evidence type="ECO:0000313" key="3">
    <source>
        <dbReference type="Proteomes" id="UP001250214"/>
    </source>
</evidence>
<accession>A0ABU2HB66</accession>
<evidence type="ECO:0000259" key="1">
    <source>
        <dbReference type="Pfam" id="PF16170"/>
    </source>
</evidence>
<dbReference type="Pfam" id="PF16170">
    <property type="entry name" value="DUF4873"/>
    <property type="match status" value="1"/>
</dbReference>
<organism evidence="2 3">
    <name type="scientific">Lipingzhangella rawalii</name>
    <dbReference type="NCBI Taxonomy" id="2055835"/>
    <lineage>
        <taxon>Bacteria</taxon>
        <taxon>Bacillati</taxon>
        <taxon>Actinomycetota</taxon>
        <taxon>Actinomycetes</taxon>
        <taxon>Streptosporangiales</taxon>
        <taxon>Nocardiopsidaceae</taxon>
        <taxon>Lipingzhangella</taxon>
    </lineage>
</organism>
<dbReference type="Proteomes" id="UP001250214">
    <property type="component" value="Unassembled WGS sequence"/>
</dbReference>
<dbReference type="RefSeq" id="WP_310914156.1">
    <property type="nucleotide sequence ID" value="NZ_JAVLVT010000015.1"/>
</dbReference>
<name>A0ABU2HB66_9ACTN</name>
<feature type="domain" description="DUF4873" evidence="1">
    <location>
        <begin position="48"/>
        <end position="125"/>
    </location>
</feature>
<protein>
    <submittedName>
        <fullName evidence="2">DUF4873 domain-containing protein</fullName>
    </submittedName>
</protein>
<sequence>MNAHEEHGDHDAEEFRGTLTVTFVPSATGAAAASQTDGPAAEPPTAPAPVAVAAHVAGNFDPLTGGYRWVGRLAPHEDLKHAFEAGWTEVTLETPDGDVGHGTLREANLWGGYRVTGTGSPPFPVPEIVLDGETS</sequence>
<proteinExistence type="predicted"/>
<dbReference type="InterPro" id="IPR032371">
    <property type="entry name" value="DUF4873"/>
</dbReference>
<reference evidence="3" key="1">
    <citation type="submission" date="2023-07" db="EMBL/GenBank/DDBJ databases">
        <title>Novel species in the genus Lipingzhangella isolated from Sambhar Salt Lake.</title>
        <authorList>
            <person name="Jiya N."/>
            <person name="Kajale S."/>
            <person name="Sharma A."/>
        </authorList>
    </citation>
    <scope>NUCLEOTIDE SEQUENCE [LARGE SCALE GENOMIC DNA]</scope>
    <source>
        <strain evidence="3">LS1_29</strain>
    </source>
</reference>
<dbReference type="EMBL" id="JAVLVT010000015">
    <property type="protein sequence ID" value="MDS1272562.1"/>
    <property type="molecule type" value="Genomic_DNA"/>
</dbReference>
<keyword evidence="3" id="KW-1185">Reference proteome</keyword>
<gene>
    <name evidence="2" type="ORF">RIF23_19930</name>
</gene>
<comment type="caution">
    <text evidence="2">The sequence shown here is derived from an EMBL/GenBank/DDBJ whole genome shotgun (WGS) entry which is preliminary data.</text>
</comment>